<dbReference type="InterPro" id="IPR003395">
    <property type="entry name" value="RecF/RecN/SMC_N"/>
</dbReference>
<name>A0A7J4KYR1_9ARCH</name>
<evidence type="ECO:0000313" key="4">
    <source>
        <dbReference type="EMBL" id="HIH33595.1"/>
    </source>
</evidence>
<comment type="caution">
    <text evidence="4">The sequence shown here is derived from an EMBL/GenBank/DDBJ whole genome shotgun (WGS) entry which is preliminary data.</text>
</comment>
<feature type="coiled-coil region" evidence="2">
    <location>
        <begin position="554"/>
        <end position="605"/>
    </location>
</feature>
<evidence type="ECO:0000256" key="1">
    <source>
        <dbReference type="ARBA" id="ARBA00023054"/>
    </source>
</evidence>
<accession>A0A7J4KYR1</accession>
<organism evidence="4 6">
    <name type="scientific">Candidatus Iainarchaeum sp</name>
    <dbReference type="NCBI Taxonomy" id="3101447"/>
    <lineage>
        <taxon>Archaea</taxon>
        <taxon>Candidatus Iainarchaeota</taxon>
        <taxon>Candidatus Iainarchaeia</taxon>
        <taxon>Candidatus Iainarchaeales</taxon>
        <taxon>Candidatus Iainarchaeaceae</taxon>
        <taxon>Candidatus Iainarchaeum</taxon>
    </lineage>
</organism>
<dbReference type="GO" id="GO:0016887">
    <property type="term" value="F:ATP hydrolysis activity"/>
    <property type="evidence" value="ECO:0007669"/>
    <property type="project" value="InterPro"/>
</dbReference>
<dbReference type="GO" id="GO:0006302">
    <property type="term" value="P:double-strand break repair"/>
    <property type="evidence" value="ECO:0007669"/>
    <property type="project" value="InterPro"/>
</dbReference>
<feature type="coiled-coil region" evidence="2">
    <location>
        <begin position="303"/>
        <end position="383"/>
    </location>
</feature>
<feature type="domain" description="RecF/RecN/SMC N-terminal" evidence="3">
    <location>
        <begin position="1"/>
        <end position="761"/>
    </location>
</feature>
<dbReference type="PANTHER" id="PTHR32114">
    <property type="entry name" value="ABC TRANSPORTER ABCH.3"/>
    <property type="match status" value="1"/>
</dbReference>
<dbReference type="Proteomes" id="UP000527315">
    <property type="component" value="Unassembled WGS sequence"/>
</dbReference>
<dbReference type="SUPFAM" id="SSF75712">
    <property type="entry name" value="Rad50 coiled-coil Zn hook"/>
    <property type="match status" value="1"/>
</dbReference>
<evidence type="ECO:0000313" key="5">
    <source>
        <dbReference type="EMBL" id="MBS3058678.1"/>
    </source>
</evidence>
<dbReference type="SUPFAM" id="SSF52540">
    <property type="entry name" value="P-loop containing nucleoside triphosphate hydrolases"/>
    <property type="match status" value="1"/>
</dbReference>
<reference evidence="5" key="2">
    <citation type="submission" date="2021-03" db="EMBL/GenBank/DDBJ databases">
        <authorList>
            <person name="Jaffe A."/>
        </authorList>
    </citation>
    <scope>NUCLEOTIDE SEQUENCE</scope>
    <source>
        <strain evidence="5">RIFCSPLOWO2_01_FULL_43_13</strain>
    </source>
</reference>
<protein>
    <submittedName>
        <fullName evidence="4">SMC family ATPase</fullName>
    </submittedName>
</protein>
<keyword evidence="1 2" id="KW-0175">Coiled coil</keyword>
<dbReference type="AlphaFoldDB" id="A0A7J4KYR1"/>
<evidence type="ECO:0000259" key="3">
    <source>
        <dbReference type="Pfam" id="PF02463"/>
    </source>
</evidence>
<dbReference type="EMBL" id="JAGVWB010000032">
    <property type="protein sequence ID" value="MBS3058678.1"/>
    <property type="molecule type" value="Genomic_DNA"/>
</dbReference>
<reference evidence="6" key="1">
    <citation type="journal article" date="2020" name="bioRxiv">
        <title>A rank-normalized archaeal taxonomy based on genome phylogeny resolves widespread incomplete and uneven classifications.</title>
        <authorList>
            <person name="Rinke C."/>
            <person name="Chuvochina M."/>
            <person name="Mussig A.J."/>
            <person name="Chaumeil P.-A."/>
            <person name="Waite D.W."/>
            <person name="Whitman W.B."/>
            <person name="Parks D.H."/>
            <person name="Hugenholtz P."/>
        </authorList>
    </citation>
    <scope>NUCLEOTIDE SEQUENCE [LARGE SCALE GENOMIC DNA]</scope>
</reference>
<dbReference type="Pfam" id="PF02463">
    <property type="entry name" value="SMC_N"/>
    <property type="match status" value="1"/>
</dbReference>
<dbReference type="PANTHER" id="PTHR32114:SF2">
    <property type="entry name" value="ABC TRANSPORTER ABCH.3"/>
    <property type="match status" value="1"/>
</dbReference>
<dbReference type="Gene3D" id="1.10.287.510">
    <property type="entry name" value="Helix hairpin bin"/>
    <property type="match status" value="1"/>
</dbReference>
<proteinExistence type="predicted"/>
<dbReference type="EMBL" id="DUFJ01000110">
    <property type="protein sequence ID" value="HIH33595.1"/>
    <property type="molecule type" value="Genomic_DNA"/>
</dbReference>
<dbReference type="Gene3D" id="3.40.50.300">
    <property type="entry name" value="P-loop containing nucleotide triphosphate hydrolases"/>
    <property type="match status" value="2"/>
</dbReference>
<evidence type="ECO:0000256" key="2">
    <source>
        <dbReference type="SAM" id="Coils"/>
    </source>
</evidence>
<feature type="coiled-coil region" evidence="2">
    <location>
        <begin position="412"/>
        <end position="439"/>
    </location>
</feature>
<dbReference type="Proteomes" id="UP000680185">
    <property type="component" value="Unassembled WGS sequence"/>
</dbReference>
<sequence>MISRVLLENWRSHKRSELKFDKGTNVLVGVMGSGKSSIMDAVCFALFGTFPAAKSKQLALDEVVMSKPNQMSQARVELEFDFKDKKYVVERTVFANNKANQAKLFENGRLKAGPKPTEVTEEIEKTIELDFELFSRAVYSEQNQIDSFLRLSPAERKKSFDELLELDRYERARGSSVQLLNSLKRISEERKRSLKELQPKVSEKECLEILEKIAFKEKELLRVEREKEGKALELGVLEKTFKDLESKRKRFESLVQEIQRSGGSLEELEKAVESLRPEAEGVVLEKEKIKARQKALGLEVSAMKESEKVARALASEIDSLSSNRRFFEEEAKAQKSIEPRSLQELEAEKAKNESLGEVLSKQLLEFEEQLSSLKMQKGQLNEALHDRKTFTQEIEALGTDSLCPTCSQKLSITHKEQLLGDAKAKISELEKKLETNSTNSLNVEAKKKQCLQEIELARQARTALEKSFEILQKIKSSLEKAREFEKQVLEKQELLQAKKPEFSGKELEILEAEEKKLARALELALKLESAGVLRKKILESERELKELAFKPEVFENSGRKIAALKAELNAVEKEFFSLKESLGDFGKSLRQLQAWQKELDNLQEQVESSVFFAEKLGIFVNALQSTQGELRGFLIQNANAAMQDVWPKVYPYKDYLNARIEIVDGNYEVKALSRTGKWVKVEGILSGGERMAAAITIRVAFSLVLTQQLSWLILDEPTHNLDRNAVKVLSTMLKEHLPELVEQVFVITHDRELEKAASSCVFEIVRNKDEDGASSVTLKSD</sequence>
<evidence type="ECO:0000313" key="6">
    <source>
        <dbReference type="Proteomes" id="UP000527315"/>
    </source>
</evidence>
<reference evidence="5" key="3">
    <citation type="submission" date="2021-05" db="EMBL/GenBank/DDBJ databases">
        <title>Protein family content uncovers lineage relationships and bacterial pathway maintenance mechanisms in DPANN archaea.</title>
        <authorList>
            <person name="Castelle C.J."/>
            <person name="Meheust R."/>
            <person name="Jaffe A.L."/>
            <person name="Seitz K."/>
            <person name="Gong X."/>
            <person name="Baker B.J."/>
            <person name="Banfield J.F."/>
        </authorList>
    </citation>
    <scope>NUCLEOTIDE SEQUENCE</scope>
    <source>
        <strain evidence="5">RIFCSPLOWO2_01_FULL_43_13</strain>
    </source>
</reference>
<gene>
    <name evidence="4" type="ORF">HA227_05095</name>
    <name evidence="5" type="ORF">J4478_04750</name>
</gene>
<dbReference type="InterPro" id="IPR027417">
    <property type="entry name" value="P-loop_NTPase"/>
</dbReference>